<evidence type="ECO:0000256" key="5">
    <source>
        <dbReference type="HAMAP-Rule" id="MF_00376"/>
    </source>
</evidence>
<name>A0A963YXR5_9PROT</name>
<keyword evidence="2 5" id="KW-0547">Nucleotide-binding</keyword>
<evidence type="ECO:0000256" key="3">
    <source>
        <dbReference type="ARBA" id="ARBA00022840"/>
    </source>
</evidence>
<organism evidence="7 8">
    <name type="scientific">Acidisoma cellulosilyticum</name>
    <dbReference type="NCBI Taxonomy" id="2802395"/>
    <lineage>
        <taxon>Bacteria</taxon>
        <taxon>Pseudomonadati</taxon>
        <taxon>Pseudomonadota</taxon>
        <taxon>Alphaproteobacteria</taxon>
        <taxon>Acetobacterales</taxon>
        <taxon>Acidocellaceae</taxon>
        <taxon>Acidisoma</taxon>
    </lineage>
</organism>
<dbReference type="HAMAP" id="MF_00376">
    <property type="entry name" value="Dephospho_CoA_kinase"/>
    <property type="match status" value="1"/>
</dbReference>
<comment type="caution">
    <text evidence="7">The sequence shown here is derived from an EMBL/GenBank/DDBJ whole genome shotgun (WGS) entry which is preliminary data.</text>
</comment>
<evidence type="ECO:0000256" key="6">
    <source>
        <dbReference type="NCBIfam" id="TIGR00152"/>
    </source>
</evidence>
<comment type="pathway">
    <text evidence="5">Cofactor biosynthesis; coenzyme A biosynthesis; CoA from (R)-pantothenate: step 5/5.</text>
</comment>
<dbReference type="GO" id="GO:0004140">
    <property type="term" value="F:dephospho-CoA kinase activity"/>
    <property type="evidence" value="ECO:0007669"/>
    <property type="project" value="UniProtKB-UniRule"/>
</dbReference>
<dbReference type="Gene3D" id="3.40.50.300">
    <property type="entry name" value="P-loop containing nucleotide triphosphate hydrolases"/>
    <property type="match status" value="1"/>
</dbReference>
<keyword evidence="3 5" id="KW-0067">ATP-binding</keyword>
<gene>
    <name evidence="5 7" type="primary">coaE</name>
    <name evidence="7" type="ORF">ACELLULO517_02535</name>
</gene>
<evidence type="ECO:0000313" key="7">
    <source>
        <dbReference type="EMBL" id="MCB8879096.1"/>
    </source>
</evidence>
<evidence type="ECO:0000256" key="2">
    <source>
        <dbReference type="ARBA" id="ARBA00022741"/>
    </source>
</evidence>
<proteinExistence type="inferred from homology"/>
<dbReference type="InterPro" id="IPR027417">
    <property type="entry name" value="P-loop_NTPase"/>
</dbReference>
<protein>
    <recommendedName>
        <fullName evidence="5 6">Dephospho-CoA kinase</fullName>
        <ecNumber evidence="5 6">2.7.1.24</ecNumber>
    </recommendedName>
    <alternativeName>
        <fullName evidence="5">Dephosphocoenzyme A kinase</fullName>
    </alternativeName>
</protein>
<keyword evidence="5" id="KW-0963">Cytoplasm</keyword>
<dbReference type="Pfam" id="PF01121">
    <property type="entry name" value="CoaE"/>
    <property type="match status" value="1"/>
</dbReference>
<feature type="binding site" evidence="5">
    <location>
        <begin position="11"/>
        <end position="16"/>
    </location>
    <ligand>
        <name>ATP</name>
        <dbReference type="ChEBI" id="CHEBI:30616"/>
    </ligand>
</feature>
<dbReference type="PANTHER" id="PTHR10695:SF46">
    <property type="entry name" value="BIFUNCTIONAL COENZYME A SYNTHASE-RELATED"/>
    <property type="match status" value="1"/>
</dbReference>
<comment type="similarity">
    <text evidence="1 5">Belongs to the CoaE family.</text>
</comment>
<dbReference type="AlphaFoldDB" id="A0A963YXR5"/>
<dbReference type="EC" id="2.7.1.24" evidence="5 6"/>
<dbReference type="EMBL" id="JAESVA010000001">
    <property type="protein sequence ID" value="MCB8879096.1"/>
    <property type="molecule type" value="Genomic_DNA"/>
</dbReference>
<comment type="subcellular location">
    <subcellularLocation>
        <location evidence="5">Cytoplasm</location>
    </subcellularLocation>
</comment>
<keyword evidence="4 5" id="KW-0173">Coenzyme A biosynthesis</keyword>
<evidence type="ECO:0000313" key="8">
    <source>
        <dbReference type="Proteomes" id="UP000721844"/>
    </source>
</evidence>
<dbReference type="CDD" id="cd02022">
    <property type="entry name" value="DPCK"/>
    <property type="match status" value="1"/>
</dbReference>
<evidence type="ECO:0000256" key="1">
    <source>
        <dbReference type="ARBA" id="ARBA00009018"/>
    </source>
</evidence>
<accession>A0A963YXR5</accession>
<dbReference type="GO" id="GO:0015937">
    <property type="term" value="P:coenzyme A biosynthetic process"/>
    <property type="evidence" value="ECO:0007669"/>
    <property type="project" value="UniProtKB-UniRule"/>
</dbReference>
<evidence type="ECO:0000256" key="4">
    <source>
        <dbReference type="ARBA" id="ARBA00022993"/>
    </source>
</evidence>
<keyword evidence="5 7" id="KW-0418">Kinase</keyword>
<dbReference type="RefSeq" id="WP_227305590.1">
    <property type="nucleotide sequence ID" value="NZ_JAESVA010000001.1"/>
</dbReference>
<dbReference type="InterPro" id="IPR001977">
    <property type="entry name" value="Depp_CoAkinase"/>
</dbReference>
<dbReference type="SUPFAM" id="SSF52540">
    <property type="entry name" value="P-loop containing nucleoside triphosphate hydrolases"/>
    <property type="match status" value="1"/>
</dbReference>
<keyword evidence="5 7" id="KW-0808">Transferase</keyword>
<dbReference type="Proteomes" id="UP000721844">
    <property type="component" value="Unassembled WGS sequence"/>
</dbReference>
<dbReference type="PROSITE" id="PS51219">
    <property type="entry name" value="DPCK"/>
    <property type="match status" value="1"/>
</dbReference>
<dbReference type="PANTHER" id="PTHR10695">
    <property type="entry name" value="DEPHOSPHO-COA KINASE-RELATED"/>
    <property type="match status" value="1"/>
</dbReference>
<dbReference type="NCBIfam" id="TIGR00152">
    <property type="entry name" value="dephospho-CoA kinase"/>
    <property type="match status" value="1"/>
</dbReference>
<comment type="catalytic activity">
    <reaction evidence="5">
        <text>3'-dephospho-CoA + ATP = ADP + CoA + H(+)</text>
        <dbReference type="Rhea" id="RHEA:18245"/>
        <dbReference type="ChEBI" id="CHEBI:15378"/>
        <dbReference type="ChEBI" id="CHEBI:30616"/>
        <dbReference type="ChEBI" id="CHEBI:57287"/>
        <dbReference type="ChEBI" id="CHEBI:57328"/>
        <dbReference type="ChEBI" id="CHEBI:456216"/>
        <dbReference type="EC" id="2.7.1.24"/>
    </reaction>
</comment>
<sequence length="195" mass="21565">MKVIGLTGGIGMGKSTAAKQFRRAHIPMFDADAEVHRLQARGGAAVAAIDAAFPGTIRDGAVDRSLLRAKLIAEPAGWRVLEQIIHPLVRAARRAFLARCRRQGVRIAVLDIPLLFETGPNPDIDLTMVVSTSTANQTSRLRKRGRMTEVEIAAIIARQMPDSEKRRRADLVIRTGLSRRHAQARIARLIQELRR</sequence>
<dbReference type="GO" id="GO:0005524">
    <property type="term" value="F:ATP binding"/>
    <property type="evidence" value="ECO:0007669"/>
    <property type="project" value="UniProtKB-UniRule"/>
</dbReference>
<dbReference type="GO" id="GO:0005737">
    <property type="term" value="C:cytoplasm"/>
    <property type="evidence" value="ECO:0007669"/>
    <property type="project" value="UniProtKB-SubCell"/>
</dbReference>
<comment type="function">
    <text evidence="5">Catalyzes the phosphorylation of the 3'-hydroxyl group of dephosphocoenzyme A to form coenzyme A.</text>
</comment>
<reference evidence="7 8" key="1">
    <citation type="journal article" date="2021" name="Microorganisms">
        <title>Acidisoma silvae sp. nov. and Acidisomacellulosilytica sp. nov., Two Acidophilic Bacteria Isolated from Decaying Wood, Hydrolyzing Cellulose and Producing Poly-3-hydroxybutyrate.</title>
        <authorList>
            <person name="Mieszkin S."/>
            <person name="Pouder E."/>
            <person name="Uroz S."/>
            <person name="Simon-Colin C."/>
            <person name="Alain K."/>
        </authorList>
    </citation>
    <scope>NUCLEOTIDE SEQUENCE [LARGE SCALE GENOMIC DNA]</scope>
    <source>
        <strain evidence="7 8">HW T5.17</strain>
    </source>
</reference>
<keyword evidence="8" id="KW-1185">Reference proteome</keyword>